<keyword evidence="3 9" id="KW-0436">Ligase</keyword>
<dbReference type="Gene3D" id="3.40.50.12780">
    <property type="entry name" value="N-terminal domain of ligase-like"/>
    <property type="match status" value="1"/>
</dbReference>
<dbReference type="GO" id="GO:0005783">
    <property type="term" value="C:endoplasmic reticulum"/>
    <property type="evidence" value="ECO:0007669"/>
    <property type="project" value="TreeGrafter"/>
</dbReference>
<gene>
    <name evidence="9" type="primary">SPBP4H10.11c_1</name>
    <name evidence="9" type="ORF">g.38281</name>
</gene>
<dbReference type="GO" id="GO:0016207">
    <property type="term" value="F:4-coumarate-CoA ligase activity"/>
    <property type="evidence" value="ECO:0007669"/>
    <property type="project" value="UniProtKB-EC"/>
</dbReference>
<dbReference type="InterPro" id="IPR020845">
    <property type="entry name" value="AMP-binding_CS"/>
</dbReference>
<dbReference type="GO" id="GO:0004467">
    <property type="term" value="F:long-chain fatty acid-CoA ligase activity"/>
    <property type="evidence" value="ECO:0007669"/>
    <property type="project" value="UniProtKB-EC"/>
</dbReference>
<evidence type="ECO:0000256" key="2">
    <source>
        <dbReference type="ARBA" id="ARBA00012959"/>
    </source>
</evidence>
<comment type="similarity">
    <text evidence="1">Belongs to the ATP-dependent AMP-binding enzyme family.</text>
</comment>
<name>A0A1D1XR11_9ARAE</name>
<evidence type="ECO:0000256" key="7">
    <source>
        <dbReference type="ARBA" id="ARBA00036813"/>
    </source>
</evidence>
<evidence type="ECO:0000259" key="8">
    <source>
        <dbReference type="Pfam" id="PF00501"/>
    </source>
</evidence>
<feature type="non-terminal residue" evidence="9">
    <location>
        <position position="1"/>
    </location>
</feature>
<dbReference type="PROSITE" id="PS00455">
    <property type="entry name" value="AMP_BINDING"/>
    <property type="match status" value="1"/>
</dbReference>
<proteinExistence type="inferred from homology"/>
<evidence type="ECO:0000256" key="3">
    <source>
        <dbReference type="ARBA" id="ARBA00022598"/>
    </source>
</evidence>
<organism evidence="9">
    <name type="scientific">Anthurium amnicola</name>
    <dbReference type="NCBI Taxonomy" id="1678845"/>
    <lineage>
        <taxon>Eukaryota</taxon>
        <taxon>Viridiplantae</taxon>
        <taxon>Streptophyta</taxon>
        <taxon>Embryophyta</taxon>
        <taxon>Tracheophyta</taxon>
        <taxon>Spermatophyta</taxon>
        <taxon>Magnoliopsida</taxon>
        <taxon>Liliopsida</taxon>
        <taxon>Araceae</taxon>
        <taxon>Pothoideae</taxon>
        <taxon>Potheae</taxon>
        <taxon>Anthurium</taxon>
    </lineage>
</organism>
<feature type="domain" description="AMP-dependent synthetase/ligase" evidence="8">
    <location>
        <begin position="98"/>
        <end position="505"/>
    </location>
</feature>
<keyword evidence="4" id="KW-0547">Nucleotide-binding</keyword>
<dbReference type="GO" id="GO:0035336">
    <property type="term" value="P:long-chain fatty-acyl-CoA metabolic process"/>
    <property type="evidence" value="ECO:0007669"/>
    <property type="project" value="TreeGrafter"/>
</dbReference>
<comment type="catalytic activity">
    <reaction evidence="7">
        <text>a long-chain fatty acid + ATP + CoA = a long-chain fatty acyl-CoA + AMP + diphosphate</text>
        <dbReference type="Rhea" id="RHEA:15421"/>
        <dbReference type="ChEBI" id="CHEBI:30616"/>
        <dbReference type="ChEBI" id="CHEBI:33019"/>
        <dbReference type="ChEBI" id="CHEBI:57287"/>
        <dbReference type="ChEBI" id="CHEBI:57560"/>
        <dbReference type="ChEBI" id="CHEBI:83139"/>
        <dbReference type="ChEBI" id="CHEBI:456215"/>
        <dbReference type="EC" id="6.2.1.3"/>
    </reaction>
</comment>
<dbReference type="EMBL" id="GDJX01023108">
    <property type="protein sequence ID" value="JAT44828.1"/>
    <property type="molecule type" value="Transcribed_RNA"/>
</dbReference>
<dbReference type="SUPFAM" id="SSF56801">
    <property type="entry name" value="Acetyl-CoA synthetase-like"/>
    <property type="match status" value="1"/>
</dbReference>
<reference evidence="9" key="1">
    <citation type="submission" date="2015-07" db="EMBL/GenBank/DDBJ databases">
        <title>Transcriptome Assembly of Anthurium amnicola.</title>
        <authorList>
            <person name="Suzuki J."/>
        </authorList>
    </citation>
    <scope>NUCLEOTIDE SEQUENCE</scope>
</reference>
<protein>
    <recommendedName>
        <fullName evidence="2">4-coumarate--CoA ligase</fullName>
        <ecNumber evidence="2">6.2.1.12</ecNumber>
    </recommendedName>
</protein>
<dbReference type="InterPro" id="IPR000873">
    <property type="entry name" value="AMP-dep_synth/lig_dom"/>
</dbReference>
<dbReference type="PANTHER" id="PTHR43272">
    <property type="entry name" value="LONG-CHAIN-FATTY-ACID--COA LIGASE"/>
    <property type="match status" value="1"/>
</dbReference>
<dbReference type="Pfam" id="PF00501">
    <property type="entry name" value="AMP-binding"/>
    <property type="match status" value="1"/>
</dbReference>
<dbReference type="GO" id="GO:0009698">
    <property type="term" value="P:phenylpropanoid metabolic process"/>
    <property type="evidence" value="ECO:0007669"/>
    <property type="project" value="UniProtKB-ARBA"/>
</dbReference>
<dbReference type="GO" id="GO:0106290">
    <property type="term" value="F:trans-cinnamate-CoA ligase activity"/>
    <property type="evidence" value="ECO:0007669"/>
    <property type="project" value="UniProtKB-ARBA"/>
</dbReference>
<accession>A0A1D1XR11</accession>
<comment type="catalytic activity">
    <reaction evidence="6">
        <text>(E)-4-coumarate + ATP + CoA = (E)-4-coumaroyl-CoA + AMP + diphosphate</text>
        <dbReference type="Rhea" id="RHEA:19641"/>
        <dbReference type="ChEBI" id="CHEBI:12876"/>
        <dbReference type="ChEBI" id="CHEBI:30616"/>
        <dbReference type="ChEBI" id="CHEBI:33019"/>
        <dbReference type="ChEBI" id="CHEBI:57287"/>
        <dbReference type="ChEBI" id="CHEBI:85008"/>
        <dbReference type="ChEBI" id="CHEBI:456215"/>
        <dbReference type="EC" id="6.2.1.12"/>
    </reaction>
    <physiologicalReaction direction="left-to-right" evidence="6">
        <dbReference type="Rhea" id="RHEA:19642"/>
    </physiologicalReaction>
</comment>
<sequence length="682" mass="75917">IYIYFFRKMEKQYSIEVGPEGERIRRSILSPNELLRIPADKVKTLYDVLQYAVKSHGTKNAFGSRKLEKMVEEEKEVTKIVNGEEKKEKKNWKYFQLSGYNWLNYEEVAKEAGKIGSGLVKLGIQKDAKVTIFASTSANWMLVTQGCFTQGMTIVTAYDTLGEEGLLHSMNETEVPAMYTNADLLPMVKKIAGKCPTIEHVIYDGEAKGNILEELKTEHPKLKLYTLDELKQLGKDNPVDPNPSSPDDLCCIMYTSGSTGNPKGVLLTHSNIVAAIAGINAMLQPIVRPDDVLLAYLPLAHVLEFTVEHVCIFWGVPMGYGTARTLTDASVRNCLGDIRELKPSLMTGVPAVWESIRKGVLAKVHAGSPTLQKVFNAAFRAKGWLMDKGLPTKILDAAVFNKIKQQTGGRLRYALSGGAPISRETQEFLSISLCPILQGYGMTETCGMCAVMPPEQFAYGCVGSPVPCLEIKLVDVPEAGYKSTNTPNPQGEIWIRGPVITKGYYKNEKVTKETLTDDDWLQTGDIGEWLQNGTLAIIDRKKNLVKLSHGEYIALEKLESIYKSTLYVSNICVYADSYQTRPVALIFPVEARLQELAKEKGLENLNFEQLCANKDIKTVVLQACIAQAKKSDLKPAEIFSDIALVSEEWTAQNGLLTAAHKIKRKDIQQKYQEEIDRMYGKS</sequence>
<dbReference type="AlphaFoldDB" id="A0A1D1XR11"/>
<evidence type="ECO:0000256" key="5">
    <source>
        <dbReference type="ARBA" id="ARBA00022840"/>
    </source>
</evidence>
<dbReference type="GO" id="GO:0005811">
    <property type="term" value="C:lipid droplet"/>
    <property type="evidence" value="ECO:0007669"/>
    <property type="project" value="TreeGrafter"/>
</dbReference>
<dbReference type="GO" id="GO:0005524">
    <property type="term" value="F:ATP binding"/>
    <property type="evidence" value="ECO:0007669"/>
    <property type="project" value="UniProtKB-KW"/>
</dbReference>
<dbReference type="EC" id="6.2.1.12" evidence="2"/>
<dbReference type="PANTHER" id="PTHR43272:SF83">
    <property type="entry name" value="ACYL-COA SYNTHETASE LONG-CHAIN, ISOFORM J"/>
    <property type="match status" value="1"/>
</dbReference>
<dbReference type="InterPro" id="IPR042099">
    <property type="entry name" value="ANL_N_sf"/>
</dbReference>
<evidence type="ECO:0000256" key="4">
    <source>
        <dbReference type="ARBA" id="ARBA00022741"/>
    </source>
</evidence>
<dbReference type="GO" id="GO:0005886">
    <property type="term" value="C:plasma membrane"/>
    <property type="evidence" value="ECO:0007669"/>
    <property type="project" value="TreeGrafter"/>
</dbReference>
<evidence type="ECO:0000313" key="9">
    <source>
        <dbReference type="EMBL" id="JAT44828.1"/>
    </source>
</evidence>
<evidence type="ECO:0000256" key="1">
    <source>
        <dbReference type="ARBA" id="ARBA00006432"/>
    </source>
</evidence>
<evidence type="ECO:0000256" key="6">
    <source>
        <dbReference type="ARBA" id="ARBA00034252"/>
    </source>
</evidence>
<keyword evidence="5" id="KW-0067">ATP-binding</keyword>